<dbReference type="InterPro" id="IPR001849">
    <property type="entry name" value="PH_domain"/>
</dbReference>
<dbReference type="EMBL" id="CAMPGE010002657">
    <property type="protein sequence ID" value="CAI2361468.1"/>
    <property type="molecule type" value="Genomic_DNA"/>
</dbReference>
<name>A0AAD1X3B1_EUPCR</name>
<dbReference type="PROSITE" id="PS50003">
    <property type="entry name" value="PH_DOMAIN"/>
    <property type="match status" value="1"/>
</dbReference>
<dbReference type="AlphaFoldDB" id="A0AAD1X3B1"/>
<dbReference type="Proteomes" id="UP001295684">
    <property type="component" value="Unassembled WGS sequence"/>
</dbReference>
<organism evidence="3 4">
    <name type="scientific">Euplotes crassus</name>
    <dbReference type="NCBI Taxonomy" id="5936"/>
    <lineage>
        <taxon>Eukaryota</taxon>
        <taxon>Sar</taxon>
        <taxon>Alveolata</taxon>
        <taxon>Ciliophora</taxon>
        <taxon>Intramacronucleata</taxon>
        <taxon>Spirotrichea</taxon>
        <taxon>Hypotrichia</taxon>
        <taxon>Euplotida</taxon>
        <taxon>Euplotidae</taxon>
        <taxon>Moneuplotes</taxon>
    </lineage>
</organism>
<accession>A0AAD1X3B1</accession>
<dbReference type="SUPFAM" id="SSF50729">
    <property type="entry name" value="PH domain-like"/>
    <property type="match status" value="1"/>
</dbReference>
<evidence type="ECO:0000313" key="3">
    <source>
        <dbReference type="EMBL" id="CAI2361468.1"/>
    </source>
</evidence>
<gene>
    <name evidence="3" type="ORF">ECRASSUSDP1_LOCUS2779</name>
</gene>
<protein>
    <recommendedName>
        <fullName evidence="2">PH domain-containing protein</fullName>
    </recommendedName>
</protein>
<sequence>MGAVCTQDENACCSTCNCLQGNNNHLDPVLKNSQHKNEISQDSKVKKQSLQELQKIDLDSKETVKYYCQDSQEFKLSSPQFIKIINEKENINTCNKTKESDRCTMNKSEGPSTAFMPQKGSLCSKKVTTPASSREASPDQECNQPCFRQELPSQFNGNRKECLNLEISSLVDNKSDHQESQEPEENRFTGQFNLCIENELQREDHKETLKEKPTSNEESKVLENSMIVKESGIQECDIDPDLIQSLRNSLDKQHQEESDEFNKLQYLDSSNISDIITPSINKSQSEIQKKLLFSTQRNSVNLNESKVNDKSFESKLQKIEVNESHAYFNNPNSFLEDAKTEKQPKSVKVSQSQAINLRLSDFNIQKEKEPININILLLQTERWFTGFGMTLSQLCNPHEKILIEGELYKYKPGIDKMYIARWCQLTKTSFRVYKNQVSAKGFGSKPILALPLEIFKGVKKAKFHIPNKGKDKKSTKISSKNQFEILYRDDILDAIMKNFLHSKINERQDEGNVVELESDDQFEEKISILKDKITSNKVFKVHASMESLNIPSTWSNREGEWFCAEKRLMFTTQKSSDREKWLKILRKCI</sequence>
<evidence type="ECO:0000256" key="1">
    <source>
        <dbReference type="SAM" id="MobiDB-lite"/>
    </source>
</evidence>
<evidence type="ECO:0000259" key="2">
    <source>
        <dbReference type="PROSITE" id="PS50003"/>
    </source>
</evidence>
<reference evidence="3" key="1">
    <citation type="submission" date="2023-07" db="EMBL/GenBank/DDBJ databases">
        <authorList>
            <consortium name="AG Swart"/>
            <person name="Singh M."/>
            <person name="Singh A."/>
            <person name="Seah K."/>
            <person name="Emmerich C."/>
        </authorList>
    </citation>
    <scope>NUCLEOTIDE SEQUENCE</scope>
    <source>
        <strain evidence="3">DP1</strain>
    </source>
</reference>
<keyword evidence="4" id="KW-1185">Reference proteome</keyword>
<proteinExistence type="predicted"/>
<evidence type="ECO:0000313" key="4">
    <source>
        <dbReference type="Proteomes" id="UP001295684"/>
    </source>
</evidence>
<feature type="domain" description="PH" evidence="2">
    <location>
        <begin position="400"/>
        <end position="589"/>
    </location>
</feature>
<feature type="region of interest" description="Disordered" evidence="1">
    <location>
        <begin position="102"/>
        <end position="145"/>
    </location>
</feature>
<feature type="compositionally biased region" description="Polar residues" evidence="1">
    <location>
        <begin position="126"/>
        <end position="143"/>
    </location>
</feature>
<comment type="caution">
    <text evidence="3">The sequence shown here is derived from an EMBL/GenBank/DDBJ whole genome shotgun (WGS) entry which is preliminary data.</text>
</comment>